<sequence>MDFSGEEHRCNNYQIQSDEWKDLDAWIQDDGTGGFIVDEGENSRNFLSEVVLSEMEKWVWPGFQVTDVISTPTSVKEVEHTSTNYVTDDKKKSVSSSSYRTATHEMHNFNERVRRGNINNKIKALHDLIPRSHNHKNVSAAAAAHTINPNLINSMPGIDQQQQPVIYYPPM</sequence>
<protein>
    <recommendedName>
        <fullName evidence="5">BHLH domain-containing protein</fullName>
    </recommendedName>
</protein>
<keyword evidence="7" id="KW-1185">Reference proteome</keyword>
<name>A0A0K9P6S8_ZOSMR</name>
<dbReference type="InterPro" id="IPR036638">
    <property type="entry name" value="HLH_DNA-bd_sf"/>
</dbReference>
<keyword evidence="2" id="KW-0805">Transcription regulation</keyword>
<dbReference type="Pfam" id="PF00010">
    <property type="entry name" value="HLH"/>
    <property type="match status" value="1"/>
</dbReference>
<dbReference type="Proteomes" id="UP000036987">
    <property type="component" value="Unassembled WGS sequence"/>
</dbReference>
<dbReference type="AlphaFoldDB" id="A0A0K9P6S8"/>
<evidence type="ECO:0000256" key="1">
    <source>
        <dbReference type="ARBA" id="ARBA00005510"/>
    </source>
</evidence>
<organism evidence="6 7">
    <name type="scientific">Zostera marina</name>
    <name type="common">Eelgrass</name>
    <dbReference type="NCBI Taxonomy" id="29655"/>
    <lineage>
        <taxon>Eukaryota</taxon>
        <taxon>Viridiplantae</taxon>
        <taxon>Streptophyta</taxon>
        <taxon>Embryophyta</taxon>
        <taxon>Tracheophyta</taxon>
        <taxon>Spermatophyta</taxon>
        <taxon>Magnoliopsida</taxon>
        <taxon>Liliopsida</taxon>
        <taxon>Zosteraceae</taxon>
        <taxon>Zostera</taxon>
    </lineage>
</organism>
<keyword evidence="4" id="KW-0804">Transcription</keyword>
<feature type="domain" description="BHLH" evidence="5">
    <location>
        <begin position="105"/>
        <end position="140"/>
    </location>
</feature>
<evidence type="ECO:0000256" key="2">
    <source>
        <dbReference type="ARBA" id="ARBA00023015"/>
    </source>
</evidence>
<dbReference type="InterPro" id="IPR011598">
    <property type="entry name" value="bHLH_dom"/>
</dbReference>
<gene>
    <name evidence="6" type="ORF">ZOSMA_34G00070</name>
</gene>
<dbReference type="EMBL" id="LFYR01001099">
    <property type="protein sequence ID" value="KMZ64731.1"/>
    <property type="molecule type" value="Genomic_DNA"/>
</dbReference>
<evidence type="ECO:0000313" key="6">
    <source>
        <dbReference type="EMBL" id="KMZ64731.1"/>
    </source>
</evidence>
<proteinExistence type="inferred from homology"/>
<dbReference type="GO" id="GO:0046983">
    <property type="term" value="F:protein dimerization activity"/>
    <property type="evidence" value="ECO:0007669"/>
    <property type="project" value="InterPro"/>
</dbReference>
<evidence type="ECO:0000256" key="3">
    <source>
        <dbReference type="ARBA" id="ARBA00023125"/>
    </source>
</evidence>
<evidence type="ECO:0000313" key="7">
    <source>
        <dbReference type="Proteomes" id="UP000036987"/>
    </source>
</evidence>
<evidence type="ECO:0000256" key="4">
    <source>
        <dbReference type="ARBA" id="ARBA00023163"/>
    </source>
</evidence>
<dbReference type="GO" id="GO:0003677">
    <property type="term" value="F:DNA binding"/>
    <property type="evidence" value="ECO:0007669"/>
    <property type="project" value="UniProtKB-KW"/>
</dbReference>
<dbReference type="Gene3D" id="4.10.280.10">
    <property type="entry name" value="Helix-loop-helix DNA-binding domain"/>
    <property type="match status" value="1"/>
</dbReference>
<evidence type="ECO:0000259" key="5">
    <source>
        <dbReference type="Pfam" id="PF00010"/>
    </source>
</evidence>
<dbReference type="PANTHER" id="PTHR45855">
    <property type="entry name" value="TRANSCRIPTION FACTOR PIF1-RELATED"/>
    <property type="match status" value="1"/>
</dbReference>
<comment type="caution">
    <text evidence="6">The sequence shown here is derived from an EMBL/GenBank/DDBJ whole genome shotgun (WGS) entry which is preliminary data.</text>
</comment>
<comment type="similarity">
    <text evidence="1">Belongs to the bHLH protein family.</text>
</comment>
<dbReference type="SUPFAM" id="SSF47459">
    <property type="entry name" value="HLH, helix-loop-helix DNA-binding domain"/>
    <property type="match status" value="1"/>
</dbReference>
<accession>A0A0K9P6S8</accession>
<dbReference type="PANTHER" id="PTHR45855:SF16">
    <property type="entry name" value="TRANSCRIPTION FACTOR PIF1"/>
    <property type="match status" value="1"/>
</dbReference>
<keyword evidence="3" id="KW-0238">DNA-binding</keyword>
<dbReference type="InterPro" id="IPR031066">
    <property type="entry name" value="bHLH_ALC-like_plant"/>
</dbReference>
<reference evidence="7" key="1">
    <citation type="journal article" date="2016" name="Nature">
        <title>The genome of the seagrass Zostera marina reveals angiosperm adaptation to the sea.</title>
        <authorList>
            <person name="Olsen J.L."/>
            <person name="Rouze P."/>
            <person name="Verhelst B."/>
            <person name="Lin Y.-C."/>
            <person name="Bayer T."/>
            <person name="Collen J."/>
            <person name="Dattolo E."/>
            <person name="De Paoli E."/>
            <person name="Dittami S."/>
            <person name="Maumus F."/>
            <person name="Michel G."/>
            <person name="Kersting A."/>
            <person name="Lauritano C."/>
            <person name="Lohaus R."/>
            <person name="Toepel M."/>
            <person name="Tonon T."/>
            <person name="Vanneste K."/>
            <person name="Amirebrahimi M."/>
            <person name="Brakel J."/>
            <person name="Bostroem C."/>
            <person name="Chovatia M."/>
            <person name="Grimwood J."/>
            <person name="Jenkins J.W."/>
            <person name="Jueterbock A."/>
            <person name="Mraz A."/>
            <person name="Stam W.T."/>
            <person name="Tice H."/>
            <person name="Bornberg-Bauer E."/>
            <person name="Green P.J."/>
            <person name="Pearson G.A."/>
            <person name="Procaccini G."/>
            <person name="Duarte C.M."/>
            <person name="Schmutz J."/>
            <person name="Reusch T.B.H."/>
            <person name="Van de Peer Y."/>
        </authorList>
    </citation>
    <scope>NUCLEOTIDE SEQUENCE [LARGE SCALE GENOMIC DNA]</scope>
    <source>
        <strain evidence="7">cv. Finnish</strain>
    </source>
</reference>
<dbReference type="GO" id="GO:0005634">
    <property type="term" value="C:nucleus"/>
    <property type="evidence" value="ECO:0000318"/>
    <property type="project" value="GO_Central"/>
</dbReference>